<evidence type="ECO:0000256" key="6">
    <source>
        <dbReference type="ARBA" id="ARBA00043898"/>
    </source>
</evidence>
<dbReference type="GO" id="GO:0005851">
    <property type="term" value="C:eukaryotic translation initiation factor 2B complex"/>
    <property type="evidence" value="ECO:0007669"/>
    <property type="project" value="TreeGrafter"/>
</dbReference>
<evidence type="ECO:0000256" key="5">
    <source>
        <dbReference type="ARBA" id="ARBA00022917"/>
    </source>
</evidence>
<gene>
    <name evidence="11" type="primary">eIF2B</name>
</gene>
<sequence length="305" mass="34117">MDPESVMSIFQKERENNPDQSDGIAATKTLQKILQSINKDLTFQEVSKMMENASGAMMKVNCSLTSVQSSTALFRRYITLTVELQENDFKKAKEAMVSNGEKYLKRMMKSREKIAKLSSDFIRNGMKILTHSKSRVVLQSLFKAADEGKKFKVYVTESRPDNSGVEVKKLLDERNIPCTLVLDSAMGFIMESVDIVIVGAEGVCISGGIINKVGTYQLAICAKKLNKAFYVLAETFKFVKIHPFNERTLPDNVKFQPIVIKSKKNLETEHPIVDYTPPDLITLVCTDLGILPPSAVCDVLIQAYL</sequence>
<dbReference type="Gene3D" id="3.40.50.10470">
    <property type="entry name" value="Translation initiation factor eif-2b, domain 2"/>
    <property type="match status" value="1"/>
</dbReference>
<proteinExistence type="evidence at transcript level"/>
<keyword evidence="3" id="KW-0963">Cytoplasm</keyword>
<name>A0A6G6XE69_9CRUS</name>
<evidence type="ECO:0000256" key="2">
    <source>
        <dbReference type="ARBA" id="ARBA00007251"/>
    </source>
</evidence>
<evidence type="ECO:0000256" key="10">
    <source>
        <dbReference type="RuleBase" id="RU003814"/>
    </source>
</evidence>
<dbReference type="Pfam" id="PF01008">
    <property type="entry name" value="IF-2B"/>
    <property type="match status" value="1"/>
</dbReference>
<dbReference type="AlphaFoldDB" id="A0A6G6XE69"/>
<accession>A0A6G6XE69</accession>
<dbReference type="PANTHER" id="PTHR45860">
    <property type="entry name" value="TRANSLATION INITIATION FACTOR EIF-2B SUBUNIT ALPHA"/>
    <property type="match status" value="1"/>
</dbReference>
<comment type="subunit">
    <text evidence="9">Component of the translation initiation factor 2B (eIF2B) complex which is a heterodecamer of two sets of five different subunits: alpha, beta, gamma, delta and epsilon. Subunits alpha, beta and delta comprise a regulatory subcomplex and subunits epsilon and gamma comprise a catalytic subcomplex. Within the complex, the hexameric regulatory complex resides at the center, with the two heterodimeric catalytic subcomplexes bound on opposite sides.</text>
</comment>
<keyword evidence="4 11" id="KW-0396">Initiation factor</keyword>
<dbReference type="InterPro" id="IPR042529">
    <property type="entry name" value="IF_2B-like_C"/>
</dbReference>
<keyword evidence="5" id="KW-0648">Protein biosynthesis</keyword>
<dbReference type="InterPro" id="IPR037171">
    <property type="entry name" value="NagB/RpiA_transferase-like"/>
</dbReference>
<comment type="similarity">
    <text evidence="2 10">Belongs to the eIF-2B alpha/beta/delta subunits family.</text>
</comment>
<evidence type="ECO:0000256" key="7">
    <source>
        <dbReference type="ARBA" id="ARBA00044208"/>
    </source>
</evidence>
<organism evidence="11">
    <name type="scientific">Artemia sinica</name>
    <dbReference type="NCBI Taxonomy" id="112780"/>
    <lineage>
        <taxon>Eukaryota</taxon>
        <taxon>Metazoa</taxon>
        <taxon>Ecdysozoa</taxon>
        <taxon>Arthropoda</taxon>
        <taxon>Crustacea</taxon>
        <taxon>Branchiopoda</taxon>
        <taxon>Anostraca</taxon>
        <taxon>Artemiidae</taxon>
        <taxon>Artemia</taxon>
    </lineage>
</organism>
<dbReference type="InterPro" id="IPR042528">
    <property type="entry name" value="elF-2B_alpha_N"/>
</dbReference>
<dbReference type="Gene3D" id="1.20.120.1070">
    <property type="entry name" value="Translation initiation factor eIF-2B, N-terminal domain"/>
    <property type="match status" value="1"/>
</dbReference>
<comment type="subcellular location">
    <subcellularLocation>
        <location evidence="1">Cytoplasm</location>
        <location evidence="1">Cytosol</location>
    </subcellularLocation>
</comment>
<dbReference type="PANTHER" id="PTHR45860:SF1">
    <property type="entry name" value="TRANSLATION INITIATION FACTOR EIF-2B SUBUNIT ALPHA"/>
    <property type="match status" value="1"/>
</dbReference>
<dbReference type="GO" id="GO:0005829">
    <property type="term" value="C:cytosol"/>
    <property type="evidence" value="ECO:0007669"/>
    <property type="project" value="UniProtKB-SubCell"/>
</dbReference>
<evidence type="ECO:0000256" key="9">
    <source>
        <dbReference type="ARBA" id="ARBA00046432"/>
    </source>
</evidence>
<evidence type="ECO:0000256" key="3">
    <source>
        <dbReference type="ARBA" id="ARBA00022490"/>
    </source>
</evidence>
<dbReference type="EMBL" id="MN336347">
    <property type="protein sequence ID" value="QIG55560.1"/>
    <property type="molecule type" value="mRNA"/>
</dbReference>
<dbReference type="GO" id="GO:0003743">
    <property type="term" value="F:translation initiation factor activity"/>
    <property type="evidence" value="ECO:0007669"/>
    <property type="project" value="UniProtKB-KW"/>
</dbReference>
<evidence type="ECO:0000256" key="4">
    <source>
        <dbReference type="ARBA" id="ARBA00022540"/>
    </source>
</evidence>
<dbReference type="InterPro" id="IPR051501">
    <property type="entry name" value="eIF2B_alpha/beta/delta"/>
</dbReference>
<protein>
    <recommendedName>
        <fullName evidence="7">Translation initiation factor eIF2B subunit alpha</fullName>
    </recommendedName>
    <alternativeName>
        <fullName evidence="8">eIF2B GDP-GTP exchange factor subunit alpha</fullName>
    </alternativeName>
</protein>
<evidence type="ECO:0000256" key="8">
    <source>
        <dbReference type="ARBA" id="ARBA00044236"/>
    </source>
</evidence>
<dbReference type="GO" id="GO:0005085">
    <property type="term" value="F:guanyl-nucleotide exchange factor activity"/>
    <property type="evidence" value="ECO:0007669"/>
    <property type="project" value="TreeGrafter"/>
</dbReference>
<evidence type="ECO:0000256" key="1">
    <source>
        <dbReference type="ARBA" id="ARBA00004514"/>
    </source>
</evidence>
<dbReference type="SUPFAM" id="SSF100950">
    <property type="entry name" value="NagB/RpiA/CoA transferase-like"/>
    <property type="match status" value="1"/>
</dbReference>
<reference evidence="11" key="1">
    <citation type="submission" date="2019-08" db="EMBL/GenBank/DDBJ databases">
        <authorList>
            <person name="Zhang X."/>
            <person name="Hou L."/>
        </authorList>
    </citation>
    <scope>NUCLEOTIDE SEQUENCE</scope>
</reference>
<dbReference type="InterPro" id="IPR000649">
    <property type="entry name" value="IF-2B-related"/>
</dbReference>
<evidence type="ECO:0000313" key="11">
    <source>
        <dbReference type="EMBL" id="QIG55560.1"/>
    </source>
</evidence>
<comment type="function">
    <text evidence="6">Acts as a component of the translation initiation factor 2B (eIF2B) complex, which catalyzes the exchange of GDP for GTP on eukaryotic initiation factor 2 (eIF2) gamma subunit. Its guanine nucleotide exchange factor activity is repressed when bound to eIF2 complex phosphorylated on the alpha subunit, thereby limiting the amount of methionyl-initiator methionine tRNA available to the ribosome and consequently global translation is repressed.</text>
</comment>